<reference evidence="2 3" key="1">
    <citation type="journal article" date="2014" name="Genome Announc.">
        <title>Complete Genome Sequence of Polychlorinated Biphenyl Degrader Comamonas testosteroni TK102 (NBRC 109938).</title>
        <authorList>
            <person name="Fukuda K."/>
            <person name="Hosoyama A."/>
            <person name="Tsuchikane K."/>
            <person name="Ohji S."/>
            <person name="Yamazoe A."/>
            <person name="Fujita N."/>
            <person name="Shintani M."/>
            <person name="Kimbara K."/>
        </authorList>
    </citation>
    <scope>NUCLEOTIDE SEQUENCE [LARGE SCALE GENOMIC DNA]</scope>
    <source>
        <strain evidence="2">TK102</strain>
    </source>
</reference>
<evidence type="ECO:0000259" key="1">
    <source>
        <dbReference type="SMART" id="SM00867"/>
    </source>
</evidence>
<dbReference type="InterPro" id="IPR036761">
    <property type="entry name" value="TTHA0802/YceI-like_sf"/>
</dbReference>
<feature type="domain" description="Lipid/polyisoprenoid-binding YceI-like" evidence="1">
    <location>
        <begin position="3"/>
        <end position="123"/>
    </location>
</feature>
<dbReference type="Proteomes" id="UP000028782">
    <property type="component" value="Chromosome"/>
</dbReference>
<dbReference type="KEGG" id="ctes:O987_12457"/>
<organism evidence="2 3">
    <name type="scientific">Comamonas testosteroni TK102</name>
    <dbReference type="NCBI Taxonomy" id="1392005"/>
    <lineage>
        <taxon>Bacteria</taxon>
        <taxon>Pseudomonadati</taxon>
        <taxon>Pseudomonadota</taxon>
        <taxon>Betaproteobacteria</taxon>
        <taxon>Burkholderiales</taxon>
        <taxon>Comamonadaceae</taxon>
        <taxon>Comamonas</taxon>
    </lineage>
</organism>
<sequence>MTRTHLDSHDIVVAGQMAALPASGDTGDYSHVASKVELALNTCSIDTGTAAFDKHLQSESFFNTANFPTAKFVASNFRFSGDKVKEVAGQLTMLGKTVPVSLKASHFNCYVNPMLKREVCGGRP</sequence>
<gene>
    <name evidence="2" type="ORF">O987_12457</name>
</gene>
<dbReference type="EMBL" id="CP006704">
    <property type="protein sequence ID" value="AIJ46614.1"/>
    <property type="molecule type" value="Genomic_DNA"/>
</dbReference>
<dbReference type="RefSeq" id="WP_326998634.1">
    <property type="nucleotide sequence ID" value="NZ_CP006704.1"/>
</dbReference>
<name>A0A076PIL4_COMTE</name>
<evidence type="ECO:0000313" key="3">
    <source>
        <dbReference type="Proteomes" id="UP000028782"/>
    </source>
</evidence>
<dbReference type="SMART" id="SM00867">
    <property type="entry name" value="YceI"/>
    <property type="match status" value="1"/>
</dbReference>
<protein>
    <recommendedName>
        <fullName evidence="1">Lipid/polyisoprenoid-binding YceI-like domain-containing protein</fullName>
    </recommendedName>
</protein>
<dbReference type="SUPFAM" id="SSF101874">
    <property type="entry name" value="YceI-like"/>
    <property type="match status" value="1"/>
</dbReference>
<dbReference type="PANTHER" id="PTHR34406">
    <property type="entry name" value="PROTEIN YCEI"/>
    <property type="match status" value="1"/>
</dbReference>
<dbReference type="InterPro" id="IPR007372">
    <property type="entry name" value="Lipid/polyisoprenoid-bd_YceI"/>
</dbReference>
<dbReference type="Pfam" id="PF04264">
    <property type="entry name" value="YceI"/>
    <property type="match status" value="1"/>
</dbReference>
<dbReference type="Gene3D" id="2.40.128.110">
    <property type="entry name" value="Lipid/polyisoprenoid-binding, YceI-like"/>
    <property type="match status" value="1"/>
</dbReference>
<dbReference type="PANTHER" id="PTHR34406:SF2">
    <property type="entry name" value="PERIPLASMIC PROTEIN"/>
    <property type="match status" value="1"/>
</dbReference>
<dbReference type="AlphaFoldDB" id="A0A076PIL4"/>
<evidence type="ECO:0000313" key="2">
    <source>
        <dbReference type="EMBL" id="AIJ46614.1"/>
    </source>
</evidence>
<proteinExistence type="predicted"/>
<accession>A0A076PIL4</accession>
<dbReference type="HOGENOM" id="CLU_2000017_0_0_4"/>